<evidence type="ECO:0000313" key="2">
    <source>
        <dbReference type="EMBL" id="WSE27235.1"/>
    </source>
</evidence>
<keyword evidence="3" id="KW-1185">Reference proteome</keyword>
<organism evidence="2 3">
    <name type="scientific">Amycolatopsis rhabdoformis</name>
    <dbReference type="NCBI Taxonomy" id="1448059"/>
    <lineage>
        <taxon>Bacteria</taxon>
        <taxon>Bacillati</taxon>
        <taxon>Actinomycetota</taxon>
        <taxon>Actinomycetes</taxon>
        <taxon>Pseudonocardiales</taxon>
        <taxon>Pseudonocardiaceae</taxon>
        <taxon>Amycolatopsis</taxon>
    </lineage>
</organism>
<feature type="transmembrane region" description="Helical" evidence="1">
    <location>
        <begin position="12"/>
        <end position="31"/>
    </location>
</feature>
<name>A0ABZ1I0S6_9PSEU</name>
<dbReference type="Proteomes" id="UP001330812">
    <property type="component" value="Chromosome"/>
</dbReference>
<reference evidence="2 3" key="1">
    <citation type="journal article" date="2015" name="Int. J. Syst. Evol. Microbiol.">
        <title>Amycolatopsis rhabdoformis sp. nov., an actinomycete isolated from a tropical forest soil.</title>
        <authorList>
            <person name="Souza W.R."/>
            <person name="Silva R.E."/>
            <person name="Goodfellow M."/>
            <person name="Busarakam K."/>
            <person name="Figueiro F.S."/>
            <person name="Ferreira D."/>
            <person name="Rodrigues-Filho E."/>
            <person name="Moraes L.A.B."/>
            <person name="Zucchi T.D."/>
        </authorList>
    </citation>
    <scope>NUCLEOTIDE SEQUENCE [LARGE SCALE GENOMIC DNA]</scope>
    <source>
        <strain evidence="2 3">NCIMB 14900</strain>
    </source>
</reference>
<feature type="transmembrane region" description="Helical" evidence="1">
    <location>
        <begin position="37"/>
        <end position="55"/>
    </location>
</feature>
<accession>A0ABZ1I0S6</accession>
<feature type="transmembrane region" description="Helical" evidence="1">
    <location>
        <begin position="101"/>
        <end position="121"/>
    </location>
</feature>
<feature type="transmembrane region" description="Helical" evidence="1">
    <location>
        <begin position="75"/>
        <end position="95"/>
    </location>
</feature>
<feature type="transmembrane region" description="Helical" evidence="1">
    <location>
        <begin position="161"/>
        <end position="180"/>
    </location>
</feature>
<keyword evidence="1" id="KW-1133">Transmembrane helix</keyword>
<dbReference type="RefSeq" id="WP_326566246.1">
    <property type="nucleotide sequence ID" value="NZ_CP142149.1"/>
</dbReference>
<keyword evidence="1" id="KW-0472">Membrane</keyword>
<evidence type="ECO:0008006" key="4">
    <source>
        <dbReference type="Google" id="ProtNLM"/>
    </source>
</evidence>
<evidence type="ECO:0000256" key="1">
    <source>
        <dbReference type="SAM" id="Phobius"/>
    </source>
</evidence>
<gene>
    <name evidence="2" type="ORF">VSH64_30760</name>
</gene>
<sequence>MRWLTLYARSRRLPASLVALVLCPLVIRVLAGSDWSVGFASLALGAAIAVAATGLSGQDVDLDRTAAFGWLPRRLVHLVLLGVIAVGVLLLVRASEVPAPVILRDGLGLVGLAGLAAFAFGGQFGWTLPLLWLVVALFVPGDPVGLYHVVAWPLQDSDIAVSWWLAGGLFLVGTGAYAAVGARR</sequence>
<dbReference type="EMBL" id="CP142149">
    <property type="protein sequence ID" value="WSE27235.1"/>
    <property type="molecule type" value="Genomic_DNA"/>
</dbReference>
<evidence type="ECO:0000313" key="3">
    <source>
        <dbReference type="Proteomes" id="UP001330812"/>
    </source>
</evidence>
<proteinExistence type="predicted"/>
<feature type="transmembrane region" description="Helical" evidence="1">
    <location>
        <begin position="128"/>
        <end position="149"/>
    </location>
</feature>
<protein>
    <recommendedName>
        <fullName evidence="4">ABC transporter permease</fullName>
    </recommendedName>
</protein>
<keyword evidence="1" id="KW-0812">Transmembrane</keyword>